<reference evidence="2 3" key="1">
    <citation type="journal article" date="2020" name="Cell">
        <title>Large-Scale Comparative Analyses of Tick Genomes Elucidate Their Genetic Diversity and Vector Capacities.</title>
        <authorList>
            <consortium name="Tick Genome and Microbiome Consortium (TIGMIC)"/>
            <person name="Jia N."/>
            <person name="Wang J."/>
            <person name="Shi W."/>
            <person name="Du L."/>
            <person name="Sun Y."/>
            <person name="Zhan W."/>
            <person name="Jiang J.F."/>
            <person name="Wang Q."/>
            <person name="Zhang B."/>
            <person name="Ji P."/>
            <person name="Bell-Sakyi L."/>
            <person name="Cui X.M."/>
            <person name="Yuan T.T."/>
            <person name="Jiang B.G."/>
            <person name="Yang W.F."/>
            <person name="Lam T.T."/>
            <person name="Chang Q.C."/>
            <person name="Ding S.J."/>
            <person name="Wang X.J."/>
            <person name="Zhu J.G."/>
            <person name="Ruan X.D."/>
            <person name="Zhao L."/>
            <person name="Wei J.T."/>
            <person name="Ye R.Z."/>
            <person name="Que T.C."/>
            <person name="Du C.H."/>
            <person name="Zhou Y.H."/>
            <person name="Cheng J.X."/>
            <person name="Dai P.F."/>
            <person name="Guo W.B."/>
            <person name="Han X.H."/>
            <person name="Huang E.J."/>
            <person name="Li L.F."/>
            <person name="Wei W."/>
            <person name="Gao Y.C."/>
            <person name="Liu J.Z."/>
            <person name="Shao H.Z."/>
            <person name="Wang X."/>
            <person name="Wang C.C."/>
            <person name="Yang T.C."/>
            <person name="Huo Q.B."/>
            <person name="Li W."/>
            <person name="Chen H.Y."/>
            <person name="Chen S.E."/>
            <person name="Zhou L.G."/>
            <person name="Ni X.B."/>
            <person name="Tian J.H."/>
            <person name="Sheng Y."/>
            <person name="Liu T."/>
            <person name="Pan Y.S."/>
            <person name="Xia L.Y."/>
            <person name="Li J."/>
            <person name="Zhao F."/>
            <person name="Cao W.C."/>
        </authorList>
    </citation>
    <scope>NUCLEOTIDE SEQUENCE [LARGE SCALE GENOMIC DNA]</scope>
    <source>
        <strain evidence="2">HaeL-2018</strain>
    </source>
</reference>
<evidence type="ECO:0000313" key="2">
    <source>
        <dbReference type="EMBL" id="KAH9362749.1"/>
    </source>
</evidence>
<feature type="compositionally biased region" description="Acidic residues" evidence="1">
    <location>
        <begin position="92"/>
        <end position="101"/>
    </location>
</feature>
<organism evidence="2 3">
    <name type="scientific">Haemaphysalis longicornis</name>
    <name type="common">Bush tick</name>
    <dbReference type="NCBI Taxonomy" id="44386"/>
    <lineage>
        <taxon>Eukaryota</taxon>
        <taxon>Metazoa</taxon>
        <taxon>Ecdysozoa</taxon>
        <taxon>Arthropoda</taxon>
        <taxon>Chelicerata</taxon>
        <taxon>Arachnida</taxon>
        <taxon>Acari</taxon>
        <taxon>Parasitiformes</taxon>
        <taxon>Ixodida</taxon>
        <taxon>Ixodoidea</taxon>
        <taxon>Ixodidae</taxon>
        <taxon>Haemaphysalinae</taxon>
        <taxon>Haemaphysalis</taxon>
    </lineage>
</organism>
<feature type="region of interest" description="Disordered" evidence="1">
    <location>
        <begin position="78"/>
        <end position="102"/>
    </location>
</feature>
<evidence type="ECO:0000313" key="3">
    <source>
        <dbReference type="Proteomes" id="UP000821853"/>
    </source>
</evidence>
<dbReference type="AlphaFoldDB" id="A0A9J6FIA8"/>
<dbReference type="EMBL" id="JABSTR010000001">
    <property type="protein sequence ID" value="KAH9362749.1"/>
    <property type="molecule type" value="Genomic_DNA"/>
</dbReference>
<evidence type="ECO:0000256" key="1">
    <source>
        <dbReference type="SAM" id="MobiDB-lite"/>
    </source>
</evidence>
<protein>
    <submittedName>
        <fullName evidence="2">Uncharacterized protein</fullName>
    </submittedName>
</protein>
<dbReference type="VEuPathDB" id="VectorBase:HLOH_058423"/>
<comment type="caution">
    <text evidence="2">The sequence shown here is derived from an EMBL/GenBank/DDBJ whole genome shotgun (WGS) entry which is preliminary data.</text>
</comment>
<sequence length="167" mass="17839">MDDGKKDFLSSVRRCRSSGSAAAESRKAGGTSLRRAIHFLFVISRLASSHLAIPERDCVVCKALRSCRRACRLPLHDVANPPPEAPAKDAPEGDAEEEDAADPTSAFRAVILITGSVRAASRCAVTSTLYTLLRSSYRGPLPLSAGRHGPRHVRLALLLLQLIGNAG</sequence>
<accession>A0A9J6FIA8</accession>
<dbReference type="Proteomes" id="UP000821853">
    <property type="component" value="Chromosome 1"/>
</dbReference>
<gene>
    <name evidence="2" type="ORF">HPB48_001154</name>
</gene>
<keyword evidence="3" id="KW-1185">Reference proteome</keyword>
<name>A0A9J6FIA8_HAELO</name>
<proteinExistence type="predicted"/>